<reference evidence="2 3" key="1">
    <citation type="journal article" date="2019" name="BMC Genomics">
        <title>Chromosome level assembly and comparative genome analysis confirm lager-brewing yeasts originated from a single hybridization.</title>
        <authorList>
            <person name="Salazar A.N."/>
            <person name="Gorter de Vries A.R."/>
            <person name="van den Broek M."/>
            <person name="Brouwers N."/>
            <person name="de la Torre Cortes P."/>
            <person name="Kuijpers N.G.A."/>
            <person name="Daran J.G."/>
            <person name="Abeel T."/>
        </authorList>
    </citation>
    <scope>NUCLEOTIDE SEQUENCE [LARGE SCALE GENOMIC DNA]</scope>
    <source>
        <strain evidence="2 3">CBS 1483</strain>
    </source>
</reference>
<dbReference type="GO" id="GO:0006606">
    <property type="term" value="P:protein import into nucleus"/>
    <property type="evidence" value="ECO:0007669"/>
    <property type="project" value="TreeGrafter"/>
</dbReference>
<dbReference type="PANTHER" id="PTHR28003">
    <property type="entry name" value="NUCLEOPORIN POM34"/>
    <property type="match status" value="1"/>
</dbReference>
<name>A0A6C1ECL8_SACPS</name>
<dbReference type="InterPro" id="IPR012578">
    <property type="entry name" value="Nucl_pore_cmplx"/>
</dbReference>
<dbReference type="OrthoDB" id="4035020at2759"/>
<evidence type="ECO:0000313" key="3">
    <source>
        <dbReference type="Proteomes" id="UP000501346"/>
    </source>
</evidence>
<keyword evidence="3" id="KW-1185">Reference proteome</keyword>
<protein>
    <submittedName>
        <fullName evidence="2">Nuclear pore complex subunit</fullName>
    </submittedName>
</protein>
<organism evidence="2 3">
    <name type="scientific">Saccharomyces pastorianus</name>
    <name type="common">Lager yeast</name>
    <name type="synonym">Saccharomyces cerevisiae x Saccharomyces eubayanus</name>
    <dbReference type="NCBI Taxonomy" id="27292"/>
    <lineage>
        <taxon>Eukaryota</taxon>
        <taxon>Fungi</taxon>
        <taxon>Dikarya</taxon>
        <taxon>Ascomycota</taxon>
        <taxon>Saccharomycotina</taxon>
        <taxon>Saccharomycetes</taxon>
        <taxon>Saccharomycetales</taxon>
        <taxon>Saccharomycetaceae</taxon>
        <taxon>Saccharomyces</taxon>
    </lineage>
</organism>
<dbReference type="EMBL" id="CP049009">
    <property type="protein sequence ID" value="QID86620.1"/>
    <property type="molecule type" value="Genomic_DNA"/>
</dbReference>
<evidence type="ECO:0000256" key="1">
    <source>
        <dbReference type="SAM" id="MobiDB-lite"/>
    </source>
</evidence>
<evidence type="ECO:0000313" key="2">
    <source>
        <dbReference type="EMBL" id="QID86620.1"/>
    </source>
</evidence>
<accession>A0A6C1ECL8</accession>
<gene>
    <name evidence="2" type="primary">POM34_2</name>
    <name evidence="2" type="ORF">GRS66_009256</name>
</gene>
<dbReference type="PANTHER" id="PTHR28003:SF1">
    <property type="entry name" value="NUCLEOPORIN POM34"/>
    <property type="match status" value="1"/>
</dbReference>
<dbReference type="Pfam" id="PF08058">
    <property type="entry name" value="NPCC"/>
    <property type="match status" value="1"/>
</dbReference>
<sequence length="301" mass="34033">MRRQADQLALDNNGVSELLQGTDRTKPSSQTQSTTPVFKLGNFESPVLKELSRRTVNKELETQRIIANAIAFALWNLLVKFIRFFRDNTHVGAQFCNRLSRLHLYLLTFHAVKQANTVYYSTFSWLTAELVDYVCQLVISLNILFSLWKLLSTVKIADLSLTKRQRKLLGVDTPSSDDGETPQRAQQQPHYVPTAKAQKLAQDKTHIPQTSTNHPAYLFKGLETPLKARQRETADQAKLQPNSLLTSNVFGSLQRGQATSGTLLRTVNNSDSPHTPVIRKGYIPSSKYAYMMNSQTPRKKI</sequence>
<feature type="region of interest" description="Disordered" evidence="1">
    <location>
        <begin position="170"/>
        <end position="200"/>
    </location>
</feature>
<dbReference type="Proteomes" id="UP000501346">
    <property type="component" value="Chromosome SeXII"/>
</dbReference>
<dbReference type="AlphaFoldDB" id="A0A6C1ECL8"/>
<dbReference type="GO" id="GO:0030474">
    <property type="term" value="P:spindle pole body duplication"/>
    <property type="evidence" value="ECO:0007669"/>
    <property type="project" value="TreeGrafter"/>
</dbReference>
<proteinExistence type="predicted"/>
<dbReference type="GO" id="GO:0070762">
    <property type="term" value="C:nuclear pore transmembrane ring"/>
    <property type="evidence" value="ECO:0007669"/>
    <property type="project" value="TreeGrafter"/>
</dbReference>
<dbReference type="GO" id="GO:0005640">
    <property type="term" value="C:nuclear outer membrane"/>
    <property type="evidence" value="ECO:0007669"/>
    <property type="project" value="TreeGrafter"/>
</dbReference>